<dbReference type="PANTHER" id="PTHR23189">
    <property type="entry name" value="RNA RECOGNITION MOTIF-CONTAINING"/>
    <property type="match status" value="1"/>
</dbReference>
<name>A0ABR2H7W0_9EUKA</name>
<dbReference type="EMBL" id="JAPFFF010000038">
    <property type="protein sequence ID" value="KAK8842323.1"/>
    <property type="molecule type" value="Genomic_DNA"/>
</dbReference>
<dbReference type="PROSITE" id="PS50102">
    <property type="entry name" value="RRM"/>
    <property type="match status" value="1"/>
</dbReference>
<evidence type="ECO:0000256" key="2">
    <source>
        <dbReference type="PROSITE-ProRule" id="PRU00176"/>
    </source>
</evidence>
<evidence type="ECO:0000313" key="4">
    <source>
        <dbReference type="EMBL" id="KAK8842323.1"/>
    </source>
</evidence>
<evidence type="ECO:0000256" key="1">
    <source>
        <dbReference type="ARBA" id="ARBA00022884"/>
    </source>
</evidence>
<accession>A0ABR2H7W0</accession>
<evidence type="ECO:0000313" key="5">
    <source>
        <dbReference type="Proteomes" id="UP001470230"/>
    </source>
</evidence>
<dbReference type="SMART" id="SM00360">
    <property type="entry name" value="RRM"/>
    <property type="match status" value="2"/>
</dbReference>
<keyword evidence="5" id="KW-1185">Reference proteome</keyword>
<dbReference type="CDD" id="cd12276">
    <property type="entry name" value="RRM2_MEI2_EAR1_like"/>
    <property type="match status" value="1"/>
</dbReference>
<reference evidence="4 5" key="1">
    <citation type="submission" date="2024-04" db="EMBL/GenBank/DDBJ databases">
        <title>Tritrichomonas musculus Genome.</title>
        <authorList>
            <person name="Alves-Ferreira E."/>
            <person name="Grigg M."/>
            <person name="Lorenzi H."/>
            <person name="Galac M."/>
        </authorList>
    </citation>
    <scope>NUCLEOTIDE SEQUENCE [LARGE SCALE GENOMIC DNA]</scope>
    <source>
        <strain evidence="4 5">EAF2021</strain>
    </source>
</reference>
<dbReference type="InterPro" id="IPR012677">
    <property type="entry name" value="Nucleotide-bd_a/b_plait_sf"/>
</dbReference>
<sequence length="267" mass="31573">MIGVNQLEREMYQEDNDAHYLDKIEESIKNEILKMIDNDGKELQKKKHRDGVMITKPKMDKYTIAKNVSFEYTYKEIPCRSIILGNIPEGTTQNNIKYILSEFGDYESCDWDHLKEGRITIRFYNLLDAMMMRLSTIYIQYRSVIMSFGNELPVIDKKHPPNNGTIVIFNLPESATDYEIIQAFMKYGDIKDIRRTPNKNTQRFVEFFDSRAAFKAKKEMKKRKLMINGKCCQVNIEFSLPGNYRINHEKYYRNNVPTIQRRETKAN</sequence>
<dbReference type="Pfam" id="PF00076">
    <property type="entry name" value="RRM_1"/>
    <property type="match status" value="1"/>
</dbReference>
<proteinExistence type="predicted"/>
<feature type="domain" description="RRM" evidence="3">
    <location>
        <begin position="164"/>
        <end position="239"/>
    </location>
</feature>
<comment type="caution">
    <text evidence="4">The sequence shown here is derived from an EMBL/GenBank/DDBJ whole genome shotgun (WGS) entry which is preliminary data.</text>
</comment>
<dbReference type="InterPro" id="IPR000504">
    <property type="entry name" value="RRM_dom"/>
</dbReference>
<dbReference type="Proteomes" id="UP001470230">
    <property type="component" value="Unassembled WGS sequence"/>
</dbReference>
<dbReference type="Gene3D" id="3.30.70.330">
    <property type="match status" value="1"/>
</dbReference>
<organism evidence="4 5">
    <name type="scientific">Tritrichomonas musculus</name>
    <dbReference type="NCBI Taxonomy" id="1915356"/>
    <lineage>
        <taxon>Eukaryota</taxon>
        <taxon>Metamonada</taxon>
        <taxon>Parabasalia</taxon>
        <taxon>Tritrichomonadida</taxon>
        <taxon>Tritrichomonadidae</taxon>
        <taxon>Tritrichomonas</taxon>
    </lineage>
</organism>
<gene>
    <name evidence="4" type="ORF">M9Y10_025901</name>
</gene>
<protein>
    <recommendedName>
        <fullName evidence="3">RRM domain-containing protein</fullName>
    </recommendedName>
</protein>
<evidence type="ECO:0000259" key="3">
    <source>
        <dbReference type="PROSITE" id="PS50102"/>
    </source>
</evidence>
<dbReference type="SUPFAM" id="SSF54928">
    <property type="entry name" value="RNA-binding domain, RBD"/>
    <property type="match status" value="2"/>
</dbReference>
<keyword evidence="1 2" id="KW-0694">RNA-binding</keyword>
<dbReference type="InterPro" id="IPR035979">
    <property type="entry name" value="RBD_domain_sf"/>
</dbReference>